<dbReference type="PANTHER" id="PTHR11106">
    <property type="entry name" value="GANGLIOSIDE INDUCED DIFFERENTIATION ASSOCIATED PROTEIN 2-RELATED"/>
    <property type="match status" value="1"/>
</dbReference>
<reference evidence="2" key="1">
    <citation type="submission" date="2020-10" db="EMBL/GenBank/DDBJ databases">
        <authorList>
            <person name="Gilroy R."/>
        </authorList>
    </citation>
    <scope>NUCLEOTIDE SEQUENCE</scope>
    <source>
        <strain evidence="2">CHK195-11698</strain>
    </source>
</reference>
<feature type="domain" description="Macro" evidence="1">
    <location>
        <begin position="72"/>
        <end position="260"/>
    </location>
</feature>
<gene>
    <name evidence="2" type="ORF">IAD15_12175</name>
</gene>
<keyword evidence="2" id="KW-0378">Hydrolase</keyword>
<reference evidence="2" key="2">
    <citation type="journal article" date="2021" name="PeerJ">
        <title>Extensive microbial diversity within the chicken gut microbiome revealed by metagenomics and culture.</title>
        <authorList>
            <person name="Gilroy R."/>
            <person name="Ravi A."/>
            <person name="Getino M."/>
            <person name="Pursley I."/>
            <person name="Horton D.L."/>
            <person name="Alikhan N.F."/>
            <person name="Baker D."/>
            <person name="Gharbi K."/>
            <person name="Hall N."/>
            <person name="Watson M."/>
            <person name="Adriaenssens E.M."/>
            <person name="Foster-Nyarko E."/>
            <person name="Jarju S."/>
            <person name="Secka A."/>
            <person name="Antonio M."/>
            <person name="Oren A."/>
            <person name="Chaudhuri R.R."/>
            <person name="La Ragione R."/>
            <person name="Hildebrand F."/>
            <person name="Pallen M.J."/>
        </authorList>
    </citation>
    <scope>NUCLEOTIDE SEQUENCE</scope>
    <source>
        <strain evidence="2">CHK195-11698</strain>
    </source>
</reference>
<dbReference type="CDD" id="cd02908">
    <property type="entry name" value="Macro_OAADPr_deacetylase"/>
    <property type="match status" value="1"/>
</dbReference>
<sequence length="260" mass="29455">MNQEEREIFLLHALLEESPAYASLTIPKDPQKRRQLLRSLLNVRSPMQVSERFLEVQDAYLKTLVKERGIVDVASFKPTAHDPRLFLWQGDITRLNSDAIVNAANSALLGCFIPCHPCIDNLVHTLAGVQLRLACHKIMAAQGHEETVGQAKLTPAYNLPSRYVIHTVGPMIQGMVTKKDRELLASCYRSCLELASAHKIHSLAFCCISTGVFHFPQKLASRIAVETVDAFLKEDTTLEKVIFNVYKDEDYQYYQELLER</sequence>
<proteinExistence type="predicted"/>
<accession>A0A9D1L1H4</accession>
<evidence type="ECO:0000259" key="1">
    <source>
        <dbReference type="PROSITE" id="PS51154"/>
    </source>
</evidence>
<dbReference type="PANTHER" id="PTHR11106:SF27">
    <property type="entry name" value="MACRO DOMAIN-CONTAINING PROTEIN"/>
    <property type="match status" value="1"/>
</dbReference>
<dbReference type="PROSITE" id="PS51154">
    <property type="entry name" value="MACRO"/>
    <property type="match status" value="1"/>
</dbReference>
<dbReference type="AlphaFoldDB" id="A0A9D1L1H4"/>
<evidence type="ECO:0000313" key="2">
    <source>
        <dbReference type="EMBL" id="HIU14800.1"/>
    </source>
</evidence>
<dbReference type="InterPro" id="IPR043472">
    <property type="entry name" value="Macro_dom-like"/>
</dbReference>
<dbReference type="SMART" id="SM00506">
    <property type="entry name" value="A1pp"/>
    <property type="match status" value="1"/>
</dbReference>
<dbReference type="SUPFAM" id="SSF52949">
    <property type="entry name" value="Macro domain-like"/>
    <property type="match status" value="1"/>
</dbReference>
<dbReference type="InterPro" id="IPR002589">
    <property type="entry name" value="Macro_dom"/>
</dbReference>
<dbReference type="Gene3D" id="3.40.220.10">
    <property type="entry name" value="Leucine Aminopeptidase, subunit E, domain 1"/>
    <property type="match status" value="1"/>
</dbReference>
<comment type="caution">
    <text evidence="2">The sequence shown here is derived from an EMBL/GenBank/DDBJ whole genome shotgun (WGS) entry which is preliminary data.</text>
</comment>
<evidence type="ECO:0000313" key="3">
    <source>
        <dbReference type="Proteomes" id="UP000824175"/>
    </source>
</evidence>
<protein>
    <submittedName>
        <fullName evidence="2">Protein-ADP-ribose hydrolase</fullName>
    </submittedName>
</protein>
<dbReference type="EMBL" id="DVMJ01000114">
    <property type="protein sequence ID" value="HIU14800.1"/>
    <property type="molecule type" value="Genomic_DNA"/>
</dbReference>
<dbReference type="Pfam" id="PF01661">
    <property type="entry name" value="Macro"/>
    <property type="match status" value="1"/>
</dbReference>
<dbReference type="NCBIfam" id="NF003163">
    <property type="entry name" value="PRK04143.1"/>
    <property type="match status" value="1"/>
</dbReference>
<dbReference type="Proteomes" id="UP000824175">
    <property type="component" value="Unassembled WGS sequence"/>
</dbReference>
<organism evidence="2 3">
    <name type="scientific">Candidatus Fimiplasma intestinipullorum</name>
    <dbReference type="NCBI Taxonomy" id="2840825"/>
    <lineage>
        <taxon>Bacteria</taxon>
        <taxon>Bacillati</taxon>
        <taxon>Bacillota</taxon>
        <taxon>Clostridia</taxon>
        <taxon>Eubacteriales</taxon>
        <taxon>Candidatus Fimiplasma</taxon>
    </lineage>
</organism>
<dbReference type="GO" id="GO:0016787">
    <property type="term" value="F:hydrolase activity"/>
    <property type="evidence" value="ECO:0007669"/>
    <property type="project" value="UniProtKB-KW"/>
</dbReference>
<name>A0A9D1L1H4_9FIRM</name>